<dbReference type="Gene3D" id="1.10.238.10">
    <property type="entry name" value="EF-hand"/>
    <property type="match status" value="1"/>
</dbReference>
<dbReference type="SUPFAM" id="SSF47473">
    <property type="entry name" value="EF-hand"/>
    <property type="match status" value="1"/>
</dbReference>
<dbReference type="GO" id="GO:0005509">
    <property type="term" value="F:calcium ion binding"/>
    <property type="evidence" value="ECO:0007669"/>
    <property type="project" value="InterPro"/>
</dbReference>
<dbReference type="STRING" id="4577.A0A1D6IWK6"/>
<dbReference type="InterPro" id="IPR002048">
    <property type="entry name" value="EF_hand_dom"/>
</dbReference>
<dbReference type="PROSITE" id="PS00018">
    <property type="entry name" value="EF_HAND_1"/>
    <property type="match status" value="1"/>
</dbReference>
<keyword evidence="2" id="KW-0418">Kinase</keyword>
<evidence type="ECO:0000256" key="1">
    <source>
        <dbReference type="ARBA" id="ARBA00022837"/>
    </source>
</evidence>
<dbReference type="GO" id="GO:0016301">
    <property type="term" value="F:kinase activity"/>
    <property type="evidence" value="ECO:0007669"/>
    <property type="project" value="UniProtKB-KW"/>
</dbReference>
<dbReference type="InParanoid" id="A0A1D6IWK6"/>
<dbReference type="InterPro" id="IPR018247">
    <property type="entry name" value="EF_Hand_1_Ca_BS"/>
</dbReference>
<dbReference type="Pfam" id="PF00036">
    <property type="entry name" value="EF-hand_1"/>
    <property type="match status" value="1"/>
</dbReference>
<gene>
    <name evidence="2" type="ORF">ZEAMMB73_Zm00001d023871</name>
</gene>
<dbReference type="OMA" id="ASQHYLR"/>
<keyword evidence="2" id="KW-0808">Transferase</keyword>
<keyword evidence="1" id="KW-0106">Calcium</keyword>
<sequence>MEDGGADTMGVVNGILQEVDTDKDGKISYEEFVVTMKTGTDWRNASQHYLRGGFNSISIKLIKHGSVKLGSK</sequence>
<evidence type="ECO:0000313" key="2">
    <source>
        <dbReference type="EMBL" id="AQK40303.1"/>
    </source>
</evidence>
<proteinExistence type="predicted"/>
<dbReference type="PROSITE" id="PS50222">
    <property type="entry name" value="EF_HAND_2"/>
    <property type="match status" value="1"/>
</dbReference>
<name>A0A1D6IWK6_MAIZE</name>
<accession>A0A1D6IWK6</accession>
<dbReference type="EMBL" id="CM000786">
    <property type="protein sequence ID" value="AQK40303.1"/>
    <property type="molecule type" value="Genomic_DNA"/>
</dbReference>
<dbReference type="InterPro" id="IPR011992">
    <property type="entry name" value="EF-hand-dom_pair"/>
</dbReference>
<organism evidence="2">
    <name type="scientific">Zea mays</name>
    <name type="common">Maize</name>
    <dbReference type="NCBI Taxonomy" id="4577"/>
    <lineage>
        <taxon>Eukaryota</taxon>
        <taxon>Viridiplantae</taxon>
        <taxon>Streptophyta</taxon>
        <taxon>Embryophyta</taxon>
        <taxon>Tracheophyta</taxon>
        <taxon>Spermatophyta</taxon>
        <taxon>Magnoliopsida</taxon>
        <taxon>Liliopsida</taxon>
        <taxon>Poales</taxon>
        <taxon>Poaceae</taxon>
        <taxon>PACMAD clade</taxon>
        <taxon>Panicoideae</taxon>
        <taxon>Andropogonodae</taxon>
        <taxon>Andropogoneae</taxon>
        <taxon>Tripsacinae</taxon>
        <taxon>Zea</taxon>
    </lineage>
</organism>
<dbReference type="SMART" id="SM00054">
    <property type="entry name" value="EFh"/>
    <property type="match status" value="1"/>
</dbReference>
<protein>
    <submittedName>
        <fullName evidence="2">Calcium dependent protein kinase 13</fullName>
    </submittedName>
</protein>
<dbReference type="AlphaFoldDB" id="A0A1D6IWK6"/>
<reference evidence="2" key="1">
    <citation type="submission" date="2015-12" db="EMBL/GenBank/DDBJ databases">
        <title>Update maize B73 reference genome by single molecule sequencing technologies.</title>
        <authorList>
            <consortium name="Maize Genome Sequencing Project"/>
            <person name="Ware D."/>
        </authorList>
    </citation>
    <scope>NUCLEOTIDE SEQUENCE</scope>
    <source>
        <tissue evidence="2">Seedling</tissue>
    </source>
</reference>